<sequence length="63" mass="7062">MSPDQPAKNTSSLFGIAEIVTDVPFVYSPWPVTVPLPFMLMLTEAEVLRGLILEHMKKGKRFS</sequence>
<organism evidence="1">
    <name type="scientific">bioreactor metagenome</name>
    <dbReference type="NCBI Taxonomy" id="1076179"/>
    <lineage>
        <taxon>unclassified sequences</taxon>
        <taxon>metagenomes</taxon>
        <taxon>ecological metagenomes</taxon>
    </lineage>
</organism>
<accession>A0A645B1V8</accession>
<dbReference type="EMBL" id="VSSQ01017268">
    <property type="protein sequence ID" value="MPM59389.1"/>
    <property type="molecule type" value="Genomic_DNA"/>
</dbReference>
<protein>
    <submittedName>
        <fullName evidence="1">Uncharacterized protein</fullName>
    </submittedName>
</protein>
<proteinExistence type="predicted"/>
<reference evidence="1" key="1">
    <citation type="submission" date="2019-08" db="EMBL/GenBank/DDBJ databases">
        <authorList>
            <person name="Kucharzyk K."/>
            <person name="Murdoch R.W."/>
            <person name="Higgins S."/>
            <person name="Loffler F."/>
        </authorList>
    </citation>
    <scope>NUCLEOTIDE SEQUENCE</scope>
</reference>
<evidence type="ECO:0000313" key="1">
    <source>
        <dbReference type="EMBL" id="MPM59389.1"/>
    </source>
</evidence>
<gene>
    <name evidence="1" type="ORF">SDC9_106231</name>
</gene>
<comment type="caution">
    <text evidence="1">The sequence shown here is derived from an EMBL/GenBank/DDBJ whole genome shotgun (WGS) entry which is preliminary data.</text>
</comment>
<name>A0A645B1V8_9ZZZZ</name>
<dbReference type="AlphaFoldDB" id="A0A645B1V8"/>